<keyword evidence="3" id="KW-1185">Reference proteome</keyword>
<gene>
    <name evidence="2" type="ORF">LSAT_V11C100004060</name>
</gene>
<comment type="caution">
    <text evidence="2">The sequence shown here is derived from an EMBL/GenBank/DDBJ whole genome shotgun (WGS) entry which is preliminary data.</text>
</comment>
<dbReference type="Proteomes" id="UP000235145">
    <property type="component" value="Unassembled WGS sequence"/>
</dbReference>
<keyword evidence="1" id="KW-0472">Membrane</keyword>
<keyword evidence="1" id="KW-1133">Transmembrane helix</keyword>
<feature type="transmembrane region" description="Helical" evidence="1">
    <location>
        <begin position="101"/>
        <end position="122"/>
    </location>
</feature>
<keyword evidence="1" id="KW-0812">Transmembrane</keyword>
<organism evidence="2 3">
    <name type="scientific">Lactuca sativa</name>
    <name type="common">Garden lettuce</name>
    <dbReference type="NCBI Taxonomy" id="4236"/>
    <lineage>
        <taxon>Eukaryota</taxon>
        <taxon>Viridiplantae</taxon>
        <taxon>Streptophyta</taxon>
        <taxon>Embryophyta</taxon>
        <taxon>Tracheophyta</taxon>
        <taxon>Spermatophyta</taxon>
        <taxon>Magnoliopsida</taxon>
        <taxon>eudicotyledons</taxon>
        <taxon>Gunneridae</taxon>
        <taxon>Pentapetalae</taxon>
        <taxon>asterids</taxon>
        <taxon>campanulids</taxon>
        <taxon>Asterales</taxon>
        <taxon>Asteraceae</taxon>
        <taxon>Cichorioideae</taxon>
        <taxon>Cichorieae</taxon>
        <taxon>Lactucinae</taxon>
        <taxon>Lactuca</taxon>
    </lineage>
</organism>
<evidence type="ECO:0000313" key="3">
    <source>
        <dbReference type="Proteomes" id="UP000235145"/>
    </source>
</evidence>
<proteinExistence type="predicted"/>
<evidence type="ECO:0000256" key="1">
    <source>
        <dbReference type="SAM" id="Phobius"/>
    </source>
</evidence>
<dbReference type="AlphaFoldDB" id="A0A9R1WNH1"/>
<evidence type="ECO:0000313" key="2">
    <source>
        <dbReference type="EMBL" id="KAJ0226889.1"/>
    </source>
</evidence>
<dbReference type="EMBL" id="NBSK02000001">
    <property type="protein sequence ID" value="KAJ0226889.1"/>
    <property type="molecule type" value="Genomic_DNA"/>
</dbReference>
<feature type="transmembrane region" description="Helical" evidence="1">
    <location>
        <begin position="50"/>
        <end position="68"/>
    </location>
</feature>
<sequence length="162" mass="17772">MKQIAKRDLITGVTRPRSGGSVPQEAEEVFSRGVWVGGWGGTMFQGKSRVYAYVVALISIHALISPATEVVEECLTTNDLSFANRPVCLRENTLGWTTPPLIGQAIMITGVASVVSSVMSFCHFTRYEPLAPFVQKRCTTWLRCYAPESSKGRDDGDEVDVI</sequence>
<accession>A0A9R1WNH1</accession>
<protein>
    <submittedName>
        <fullName evidence="2">Uncharacterized protein</fullName>
    </submittedName>
</protein>
<name>A0A9R1WNH1_LACSA</name>
<reference evidence="2 3" key="1">
    <citation type="journal article" date="2017" name="Nat. Commun.">
        <title>Genome assembly with in vitro proximity ligation data and whole-genome triplication in lettuce.</title>
        <authorList>
            <person name="Reyes-Chin-Wo S."/>
            <person name="Wang Z."/>
            <person name="Yang X."/>
            <person name="Kozik A."/>
            <person name="Arikit S."/>
            <person name="Song C."/>
            <person name="Xia L."/>
            <person name="Froenicke L."/>
            <person name="Lavelle D.O."/>
            <person name="Truco M.J."/>
            <person name="Xia R."/>
            <person name="Zhu S."/>
            <person name="Xu C."/>
            <person name="Xu H."/>
            <person name="Xu X."/>
            <person name="Cox K."/>
            <person name="Korf I."/>
            <person name="Meyers B.C."/>
            <person name="Michelmore R.W."/>
        </authorList>
    </citation>
    <scope>NUCLEOTIDE SEQUENCE [LARGE SCALE GENOMIC DNA]</scope>
    <source>
        <strain evidence="3">cv. Salinas</strain>
        <tissue evidence="2">Seedlings</tissue>
    </source>
</reference>